<evidence type="ECO:0000259" key="1">
    <source>
        <dbReference type="Pfam" id="PF00487"/>
    </source>
</evidence>
<proteinExistence type="predicted"/>
<dbReference type="Pfam" id="PF00487">
    <property type="entry name" value="FA_desaturase"/>
    <property type="match status" value="1"/>
</dbReference>
<dbReference type="GO" id="GO:0046513">
    <property type="term" value="P:ceramide biosynthetic process"/>
    <property type="evidence" value="ECO:0007669"/>
    <property type="project" value="TreeGrafter"/>
</dbReference>
<dbReference type="GO" id="GO:0042284">
    <property type="term" value="F:sphingolipid delta-4 desaturase activity"/>
    <property type="evidence" value="ECO:0007669"/>
    <property type="project" value="TreeGrafter"/>
</dbReference>
<comment type="caution">
    <text evidence="2">The sequence shown here is derived from an EMBL/GenBank/DDBJ whole genome shotgun (WGS) entry which is preliminary data.</text>
</comment>
<feature type="domain" description="Fatty acid desaturase" evidence="1">
    <location>
        <begin position="105"/>
        <end position="140"/>
    </location>
</feature>
<gene>
    <name evidence="2" type="primary">degs1</name>
    <name evidence="2" type="ORF">EVAR_14227_1</name>
</gene>
<dbReference type="OrthoDB" id="200948at2759"/>
<dbReference type="Proteomes" id="UP000299102">
    <property type="component" value="Unassembled WGS sequence"/>
</dbReference>
<keyword evidence="3" id="KW-1185">Reference proteome</keyword>
<dbReference type="AlphaFoldDB" id="A0A4C1UEI0"/>
<name>A0A4C1UEI0_EUMVA</name>
<dbReference type="InterPro" id="IPR005804">
    <property type="entry name" value="FA_desaturase_dom"/>
</dbReference>
<protein>
    <submittedName>
        <fullName evidence="2">Sphingolipid delta(4)-desaturase DES1</fullName>
    </submittedName>
</protein>
<sequence length="164" mass="18536">MPNVPLVSCALEAKIDVIVGRRNFASIMDDSKIREKFVVFYDTVGEDRIKDSDTALSTPPNRTSDMEGRSEITNADAFSRDNAPPRIYLCHFVSAHYMFKKGFETYSYYGPLNWITFNLGYHNEHHDFPAVPGRRLPELAGVLLFAWCRVGPTPSSPHGRQHAS</sequence>
<evidence type="ECO:0000313" key="2">
    <source>
        <dbReference type="EMBL" id="GBP24893.1"/>
    </source>
</evidence>
<dbReference type="STRING" id="151549.A0A4C1UEI0"/>
<dbReference type="EMBL" id="BGZK01000166">
    <property type="protein sequence ID" value="GBP24893.1"/>
    <property type="molecule type" value="Genomic_DNA"/>
</dbReference>
<evidence type="ECO:0000313" key="3">
    <source>
        <dbReference type="Proteomes" id="UP000299102"/>
    </source>
</evidence>
<reference evidence="2 3" key="1">
    <citation type="journal article" date="2019" name="Commun. Biol.">
        <title>The bagworm genome reveals a unique fibroin gene that provides high tensile strength.</title>
        <authorList>
            <person name="Kono N."/>
            <person name="Nakamura H."/>
            <person name="Ohtoshi R."/>
            <person name="Tomita M."/>
            <person name="Numata K."/>
            <person name="Arakawa K."/>
        </authorList>
    </citation>
    <scope>NUCLEOTIDE SEQUENCE [LARGE SCALE GENOMIC DNA]</scope>
</reference>
<dbReference type="GO" id="GO:0016020">
    <property type="term" value="C:membrane"/>
    <property type="evidence" value="ECO:0007669"/>
    <property type="project" value="GOC"/>
</dbReference>
<organism evidence="2 3">
    <name type="scientific">Eumeta variegata</name>
    <name type="common">Bagworm moth</name>
    <name type="synonym">Eumeta japonica</name>
    <dbReference type="NCBI Taxonomy" id="151549"/>
    <lineage>
        <taxon>Eukaryota</taxon>
        <taxon>Metazoa</taxon>
        <taxon>Ecdysozoa</taxon>
        <taxon>Arthropoda</taxon>
        <taxon>Hexapoda</taxon>
        <taxon>Insecta</taxon>
        <taxon>Pterygota</taxon>
        <taxon>Neoptera</taxon>
        <taxon>Endopterygota</taxon>
        <taxon>Lepidoptera</taxon>
        <taxon>Glossata</taxon>
        <taxon>Ditrysia</taxon>
        <taxon>Tineoidea</taxon>
        <taxon>Psychidae</taxon>
        <taxon>Oiketicinae</taxon>
        <taxon>Eumeta</taxon>
    </lineage>
</organism>
<dbReference type="PANTHER" id="PTHR12879:SF8">
    <property type="entry name" value="SPHINGOLIPID DELTA(4)-DESATURASE DES1"/>
    <property type="match status" value="1"/>
</dbReference>
<accession>A0A4C1UEI0</accession>
<dbReference type="PANTHER" id="PTHR12879">
    <property type="entry name" value="SPHINGOLIPID DELTA 4 DESATURASE/C-4 HYDROXYLASE PROTEIN DES2"/>
    <property type="match status" value="1"/>
</dbReference>